<name>A0A7K9I7C4_9PICI</name>
<dbReference type="AlphaFoldDB" id="A0A7K9I7C4"/>
<dbReference type="EMBL" id="VWZO01020263">
    <property type="protein sequence ID" value="NXH21798.1"/>
    <property type="molecule type" value="Genomic_DNA"/>
</dbReference>
<protein>
    <submittedName>
        <fullName evidence="4">FAKD3 protein</fullName>
    </submittedName>
</protein>
<dbReference type="PANTHER" id="PTHR21228:SF9">
    <property type="entry name" value="FAST KINASE DOMAIN-CONTAINING PROTEIN 3, MITOCHONDRIAL"/>
    <property type="match status" value="1"/>
</dbReference>
<dbReference type="GO" id="GO:0003723">
    <property type="term" value="F:RNA binding"/>
    <property type="evidence" value="ECO:0007669"/>
    <property type="project" value="TreeGrafter"/>
</dbReference>
<dbReference type="OrthoDB" id="9985850at2759"/>
<dbReference type="InterPro" id="IPR010622">
    <property type="entry name" value="FAST_Leu-rich"/>
</dbReference>
<dbReference type="Pfam" id="PF06743">
    <property type="entry name" value="FAST_1"/>
    <property type="match status" value="1"/>
</dbReference>
<dbReference type="InterPro" id="IPR013584">
    <property type="entry name" value="RAP"/>
</dbReference>
<comment type="caution">
    <text evidence="4">The sequence shown here is derived from an EMBL/GenBank/DDBJ whole genome shotgun (WGS) entry which is preliminary data.</text>
</comment>
<dbReference type="InterPro" id="IPR013579">
    <property type="entry name" value="FAST_2"/>
</dbReference>
<evidence type="ECO:0000256" key="1">
    <source>
        <dbReference type="ARBA" id="ARBA00004173"/>
    </source>
</evidence>
<comment type="subcellular location">
    <subcellularLocation>
        <location evidence="1">Mitochondrion</location>
    </subcellularLocation>
</comment>
<dbReference type="GO" id="GO:0000963">
    <property type="term" value="P:mitochondrial RNA processing"/>
    <property type="evidence" value="ECO:0007669"/>
    <property type="project" value="TreeGrafter"/>
</dbReference>
<dbReference type="Pfam" id="PF08368">
    <property type="entry name" value="FAST_2"/>
    <property type="match status" value="1"/>
</dbReference>
<dbReference type="Pfam" id="PF08373">
    <property type="entry name" value="RAP"/>
    <property type="match status" value="1"/>
</dbReference>
<dbReference type="Proteomes" id="UP000534107">
    <property type="component" value="Unassembled WGS sequence"/>
</dbReference>
<dbReference type="GO" id="GO:0005759">
    <property type="term" value="C:mitochondrial matrix"/>
    <property type="evidence" value="ECO:0007669"/>
    <property type="project" value="TreeGrafter"/>
</dbReference>
<organism evidence="4 5">
    <name type="scientific">Bucco capensis</name>
    <name type="common">collared puffbird</name>
    <dbReference type="NCBI Taxonomy" id="135168"/>
    <lineage>
        <taxon>Eukaryota</taxon>
        <taxon>Metazoa</taxon>
        <taxon>Chordata</taxon>
        <taxon>Craniata</taxon>
        <taxon>Vertebrata</taxon>
        <taxon>Euteleostomi</taxon>
        <taxon>Archelosauria</taxon>
        <taxon>Archosauria</taxon>
        <taxon>Dinosauria</taxon>
        <taxon>Saurischia</taxon>
        <taxon>Theropoda</taxon>
        <taxon>Coelurosauria</taxon>
        <taxon>Aves</taxon>
        <taxon>Neognathae</taxon>
        <taxon>Neoaves</taxon>
        <taxon>Telluraves</taxon>
        <taxon>Coraciimorphae</taxon>
        <taxon>Piciformes</taxon>
        <taxon>Bucconidae</taxon>
        <taxon>Bucco</taxon>
    </lineage>
</organism>
<dbReference type="GO" id="GO:0035770">
    <property type="term" value="C:ribonucleoprotein granule"/>
    <property type="evidence" value="ECO:0007669"/>
    <property type="project" value="TreeGrafter"/>
</dbReference>
<accession>A0A7K9I7C4</accession>
<keyword evidence="5" id="KW-1185">Reference proteome</keyword>
<feature type="non-terminal residue" evidence="4">
    <location>
        <position position="1"/>
    </location>
</feature>
<dbReference type="PANTHER" id="PTHR21228">
    <property type="entry name" value="FAST LEU-RICH DOMAIN-CONTAINING"/>
    <property type="match status" value="1"/>
</dbReference>
<dbReference type="GO" id="GO:0044528">
    <property type="term" value="P:regulation of mitochondrial mRNA stability"/>
    <property type="evidence" value="ECO:0007669"/>
    <property type="project" value="InterPro"/>
</dbReference>
<evidence type="ECO:0000313" key="5">
    <source>
        <dbReference type="Proteomes" id="UP000534107"/>
    </source>
</evidence>
<feature type="non-terminal residue" evidence="4">
    <location>
        <position position="561"/>
    </location>
</feature>
<sequence>MNEKLFFKKLNSLCTSKEIFDFLSSLEVMSDTMASGALQRISEVEVEDNGLKNPEGVLGNEVFRALCFQFEFESSKLSNTGLLNALQALIKLRVDPQSTLMASLLSEGEERLGKGQFTDKNLCALGESLLELEGSSCATLEKIVNHMQEKDTDKWSPKEMVTVYKILQVTVREREQYQDLLNRMNSVALTIVSQLSPKFTSIILNSLVGLHQTQAVPLVTALCKQSVKHIPYFTGDELVNVLEAFLYFGCCEQIFTEALETHVPKSIFTMHPQTVSKVMQYCCQKMILSKPIFDAVAERFISNADSFTTDQIAGCIIPFGTLNYLPPSASFMFRKLETILRARLSHFKPHTLLNLLHSCVLIQRYPVNFLPKIFNPYFLQGLQAQPPGLDRIVTSQLTQLFLTVTLECPFYEGPKLPPKYQVKGILMPPNSLDVHLLERVKTGLLYLLKKRTYFASEVSTPYFYTVDIEIKLDDEGFVMPAAQCEEEVHRRIALCVDGQNRFCVNSHNLLGEEAIKQRHLQLLGYEVVQIPFFEIEGLQNCRKMAEYLQKKIFPHTYGLSC</sequence>
<dbReference type="SMART" id="SM00952">
    <property type="entry name" value="RAP"/>
    <property type="match status" value="1"/>
</dbReference>
<evidence type="ECO:0000256" key="2">
    <source>
        <dbReference type="ARBA" id="ARBA00023128"/>
    </source>
</evidence>
<feature type="domain" description="RAP" evidence="3">
    <location>
        <begin position="492"/>
        <end position="550"/>
    </location>
</feature>
<dbReference type="InterPro" id="IPR050870">
    <property type="entry name" value="FAST_kinase"/>
</dbReference>
<keyword evidence="2" id="KW-0496">Mitochondrion</keyword>
<proteinExistence type="predicted"/>
<dbReference type="PROSITE" id="PS51286">
    <property type="entry name" value="RAP"/>
    <property type="match status" value="1"/>
</dbReference>
<evidence type="ECO:0000313" key="4">
    <source>
        <dbReference type="EMBL" id="NXH21798.1"/>
    </source>
</evidence>
<evidence type="ECO:0000259" key="3">
    <source>
        <dbReference type="PROSITE" id="PS51286"/>
    </source>
</evidence>
<gene>
    <name evidence="4" type="primary">Fastkd3</name>
    <name evidence="4" type="ORF">BUCCAP_R05894</name>
</gene>
<reference evidence="4 5" key="1">
    <citation type="submission" date="2019-09" db="EMBL/GenBank/DDBJ databases">
        <title>Bird 10,000 Genomes (B10K) Project - Family phase.</title>
        <authorList>
            <person name="Zhang G."/>
        </authorList>
    </citation>
    <scope>NUCLEOTIDE SEQUENCE [LARGE SCALE GENOMIC DNA]</scope>
    <source>
        <strain evidence="4">B10K-DU-001-16</strain>
        <tissue evidence="4">Muscle</tissue>
    </source>
</reference>